<dbReference type="KEGG" id="rpc:RPC_0928"/>
<dbReference type="EMBL" id="CP000301">
    <property type="protein sequence ID" value="ABD86498.1"/>
    <property type="molecule type" value="Genomic_DNA"/>
</dbReference>
<evidence type="ECO:0000313" key="1">
    <source>
        <dbReference type="EMBL" id="ABD86498.1"/>
    </source>
</evidence>
<name>Q21AT8_RHOPB</name>
<proteinExistence type="predicted"/>
<gene>
    <name evidence="1" type="ordered locus">RPC_0928</name>
</gene>
<dbReference type="AlphaFoldDB" id="Q21AT8"/>
<sequence>MRGAAPSDVDGAALHRHRVEFYSACPSSIWARIAAAGGIRSAAFGDRHRLQSISRLDLDLGVSQQVEVRLVDQRSSVSK</sequence>
<organism evidence="1">
    <name type="scientific">Rhodopseudomonas palustris (strain BisB18)</name>
    <dbReference type="NCBI Taxonomy" id="316056"/>
    <lineage>
        <taxon>Bacteria</taxon>
        <taxon>Pseudomonadati</taxon>
        <taxon>Pseudomonadota</taxon>
        <taxon>Alphaproteobacteria</taxon>
        <taxon>Hyphomicrobiales</taxon>
        <taxon>Nitrobacteraceae</taxon>
        <taxon>Rhodopseudomonas</taxon>
    </lineage>
</organism>
<accession>Q21AT8</accession>
<protein>
    <submittedName>
        <fullName evidence="1">Uncharacterized protein</fullName>
    </submittedName>
</protein>
<dbReference type="HOGENOM" id="CLU_2603740_0_0_5"/>
<reference evidence="1" key="1">
    <citation type="submission" date="2006-03" db="EMBL/GenBank/DDBJ databases">
        <title>Complete sequence of Rhodopseudomonas palustris BisB18.</title>
        <authorList>
            <consortium name="US DOE Joint Genome Institute"/>
            <person name="Copeland A."/>
            <person name="Lucas S."/>
            <person name="Lapidus A."/>
            <person name="Barry K."/>
            <person name="Detter J.C."/>
            <person name="Glavina del Rio T."/>
            <person name="Hammon N."/>
            <person name="Israni S."/>
            <person name="Dalin E."/>
            <person name="Tice H."/>
            <person name="Pitluck S."/>
            <person name="Chain P."/>
            <person name="Malfatti S."/>
            <person name="Shin M."/>
            <person name="Vergez L."/>
            <person name="Schmutz J."/>
            <person name="Larimer F."/>
            <person name="Land M."/>
            <person name="Hauser L."/>
            <person name="Pelletier D.A."/>
            <person name="Kyrpides N."/>
            <person name="Anderson I."/>
            <person name="Oda Y."/>
            <person name="Harwood C.S."/>
            <person name="Richardson P."/>
        </authorList>
    </citation>
    <scope>NUCLEOTIDE SEQUENCE [LARGE SCALE GENOMIC DNA]</scope>
    <source>
        <strain evidence="1">BisB18</strain>
    </source>
</reference>